<evidence type="ECO:0000256" key="1">
    <source>
        <dbReference type="ARBA" id="ARBA00008857"/>
    </source>
</evidence>
<evidence type="ECO:0000256" key="3">
    <source>
        <dbReference type="ARBA" id="ARBA00023125"/>
    </source>
</evidence>
<feature type="region of interest" description="Disordered" evidence="5">
    <location>
        <begin position="217"/>
        <end position="246"/>
    </location>
</feature>
<dbReference type="PANTHER" id="PTHR30629">
    <property type="entry name" value="PROPHAGE INTEGRASE"/>
    <property type="match status" value="1"/>
</dbReference>
<feature type="domain" description="Tyr recombinase" evidence="6">
    <location>
        <begin position="213"/>
        <end position="405"/>
    </location>
</feature>
<dbReference type="GO" id="GO:0015074">
    <property type="term" value="P:DNA integration"/>
    <property type="evidence" value="ECO:0007669"/>
    <property type="project" value="UniProtKB-KW"/>
</dbReference>
<dbReference type="InterPro" id="IPR038488">
    <property type="entry name" value="Integrase_DNA-bd_sf"/>
</dbReference>
<dbReference type="Pfam" id="PF00589">
    <property type="entry name" value="Phage_integrase"/>
    <property type="match status" value="1"/>
</dbReference>
<accession>A0A858ZQL4</accession>
<proteinExistence type="inferred from homology"/>
<keyword evidence="4" id="KW-0233">DNA recombination</keyword>
<keyword evidence="3" id="KW-0238">DNA-binding</keyword>
<dbReference type="Gene3D" id="3.30.160.390">
    <property type="entry name" value="Integrase, DNA-binding domain"/>
    <property type="match status" value="1"/>
</dbReference>
<gene>
    <name evidence="7" type="ORF">HF896_05285</name>
</gene>
<dbReference type="AlphaFoldDB" id="A0A858ZQL4"/>
<feature type="compositionally biased region" description="Basic and acidic residues" evidence="5">
    <location>
        <begin position="217"/>
        <end position="233"/>
    </location>
</feature>
<keyword evidence="2" id="KW-0229">DNA integration</keyword>
<reference evidence="7 8" key="1">
    <citation type="submission" date="2020-05" db="EMBL/GenBank/DDBJ databases">
        <title>Complete genome sequence of Alicycliphilus denitrificans DP3.</title>
        <authorList>
            <person name="Chen X."/>
        </authorList>
    </citation>
    <scope>NUCLEOTIDE SEQUENCE [LARGE SCALE GENOMIC DNA]</scope>
    <source>
        <strain evidence="7 8">DP3</strain>
    </source>
</reference>
<dbReference type="SUPFAM" id="SSF56349">
    <property type="entry name" value="DNA breaking-rejoining enzymes"/>
    <property type="match status" value="1"/>
</dbReference>
<dbReference type="EMBL" id="CP051298">
    <property type="protein sequence ID" value="QKD43057.1"/>
    <property type="molecule type" value="Genomic_DNA"/>
</dbReference>
<dbReference type="InterPro" id="IPR011010">
    <property type="entry name" value="DNA_brk_join_enz"/>
</dbReference>
<evidence type="ECO:0000259" key="6">
    <source>
        <dbReference type="PROSITE" id="PS51898"/>
    </source>
</evidence>
<dbReference type="PROSITE" id="PS51898">
    <property type="entry name" value="TYR_RECOMBINASE"/>
    <property type="match status" value="1"/>
</dbReference>
<dbReference type="PANTHER" id="PTHR30629:SF2">
    <property type="entry name" value="PROPHAGE INTEGRASE INTS-RELATED"/>
    <property type="match status" value="1"/>
</dbReference>
<dbReference type="InterPro" id="IPR002104">
    <property type="entry name" value="Integrase_catalytic"/>
</dbReference>
<dbReference type="GO" id="GO:0003677">
    <property type="term" value="F:DNA binding"/>
    <property type="evidence" value="ECO:0007669"/>
    <property type="project" value="UniProtKB-KW"/>
</dbReference>
<dbReference type="InterPro" id="IPR050808">
    <property type="entry name" value="Phage_Integrase"/>
</dbReference>
<evidence type="ECO:0000256" key="4">
    <source>
        <dbReference type="ARBA" id="ARBA00023172"/>
    </source>
</evidence>
<sequence>MKLSKKLSPAVVEAAKPEADPYRIWDTTVPQLHLRVQPSGIKSWNVQWSRTRSKSLGKWPGVTVEAARTRAKELLVESDQHGAPLAVIEAEKAVQDKPITLEAFIADHYAPWAVAHQKAGQATVDALKAVWGSLYAKLLGEIVALDVERIKSKRLKAGRTPATVNRDLDRVRSVFSRAVEWGFLAVHPLKSVKRAKGADNSRVRYLSTAEEQRLRKALDDREAERRASRERHNAWHAARGTEGHPQWPEDGYTDHLAPLVLLALNTGLRRGELLGLRWENIDFASAILTVPAGIAKSRKGRHVPLNTEAQGVLKRWRRQVPGDGLVFPGPGGGRMGHINTSWEGLAAAAKLEGFRFHDLRHDFASKLVMAGVDLNTVRELLGHSDLKMTLRYAHLAPQKLADAVAKLRGSA</sequence>
<dbReference type="CDD" id="cd00796">
    <property type="entry name" value="INT_Rci_Hp1_C"/>
    <property type="match status" value="1"/>
</dbReference>
<dbReference type="GO" id="GO:0006310">
    <property type="term" value="P:DNA recombination"/>
    <property type="evidence" value="ECO:0007669"/>
    <property type="project" value="UniProtKB-KW"/>
</dbReference>
<dbReference type="Gene3D" id="1.10.443.10">
    <property type="entry name" value="Intergrase catalytic core"/>
    <property type="match status" value="1"/>
</dbReference>
<dbReference type="RefSeq" id="WP_059400198.1">
    <property type="nucleotide sequence ID" value="NZ_CP051298.1"/>
</dbReference>
<dbReference type="Proteomes" id="UP000500755">
    <property type="component" value="Chromosome"/>
</dbReference>
<evidence type="ECO:0000256" key="5">
    <source>
        <dbReference type="SAM" id="MobiDB-lite"/>
    </source>
</evidence>
<name>A0A858ZQL4_9BURK</name>
<dbReference type="InterPro" id="IPR010998">
    <property type="entry name" value="Integrase_recombinase_N"/>
</dbReference>
<protein>
    <submittedName>
        <fullName evidence="7">Tyrosine-type recombinase/integrase</fullName>
    </submittedName>
</protein>
<evidence type="ECO:0000313" key="8">
    <source>
        <dbReference type="Proteomes" id="UP000500755"/>
    </source>
</evidence>
<dbReference type="Gene3D" id="1.10.150.130">
    <property type="match status" value="1"/>
</dbReference>
<comment type="similarity">
    <text evidence="1">Belongs to the 'phage' integrase family.</text>
</comment>
<dbReference type="InterPro" id="IPR013762">
    <property type="entry name" value="Integrase-like_cat_sf"/>
</dbReference>
<dbReference type="InterPro" id="IPR025166">
    <property type="entry name" value="Integrase_DNA_bind_dom"/>
</dbReference>
<dbReference type="Pfam" id="PF13356">
    <property type="entry name" value="Arm-DNA-bind_3"/>
    <property type="match status" value="1"/>
</dbReference>
<evidence type="ECO:0000256" key="2">
    <source>
        <dbReference type="ARBA" id="ARBA00022908"/>
    </source>
</evidence>
<evidence type="ECO:0000313" key="7">
    <source>
        <dbReference type="EMBL" id="QKD43057.1"/>
    </source>
</evidence>
<organism evidence="7 8">
    <name type="scientific">Alicycliphilus denitrificans</name>
    <dbReference type="NCBI Taxonomy" id="179636"/>
    <lineage>
        <taxon>Bacteria</taxon>
        <taxon>Pseudomonadati</taxon>
        <taxon>Pseudomonadota</taxon>
        <taxon>Betaproteobacteria</taxon>
        <taxon>Burkholderiales</taxon>
        <taxon>Comamonadaceae</taxon>
        <taxon>Alicycliphilus</taxon>
    </lineage>
</organism>